<feature type="transmembrane region" description="Helical" evidence="1">
    <location>
        <begin position="288"/>
        <end position="309"/>
    </location>
</feature>
<feature type="transmembrane region" description="Helical" evidence="1">
    <location>
        <begin position="20"/>
        <end position="40"/>
    </location>
</feature>
<protein>
    <recommendedName>
        <fullName evidence="4">DUF2254 domain-containing protein</fullName>
    </recommendedName>
</protein>
<keyword evidence="1" id="KW-0472">Membrane</keyword>
<feature type="transmembrane region" description="Helical" evidence="1">
    <location>
        <begin position="321"/>
        <end position="342"/>
    </location>
</feature>
<gene>
    <name evidence="2" type="ORF">ACFPYI_06660</name>
</gene>
<keyword evidence="1" id="KW-0812">Transmembrane</keyword>
<evidence type="ECO:0000256" key="1">
    <source>
        <dbReference type="SAM" id="Phobius"/>
    </source>
</evidence>
<feature type="transmembrane region" description="Helical" evidence="1">
    <location>
        <begin position="90"/>
        <end position="111"/>
    </location>
</feature>
<keyword evidence="1" id="KW-1133">Transmembrane helix</keyword>
<keyword evidence="3" id="KW-1185">Reference proteome</keyword>
<reference evidence="2 3" key="1">
    <citation type="journal article" date="2019" name="Int. J. Syst. Evol. Microbiol.">
        <title>The Global Catalogue of Microorganisms (GCM) 10K type strain sequencing project: providing services to taxonomists for standard genome sequencing and annotation.</title>
        <authorList>
            <consortium name="The Broad Institute Genomics Platform"/>
            <consortium name="The Broad Institute Genome Sequencing Center for Infectious Disease"/>
            <person name="Wu L."/>
            <person name="Ma J."/>
        </authorList>
    </citation>
    <scope>NUCLEOTIDE SEQUENCE [LARGE SCALE GENOMIC DNA]</scope>
    <source>
        <strain evidence="2 3">CGMCC 1.12543</strain>
    </source>
</reference>
<sequence length="374" mass="41818">MNERQFLAWLRRGFILSTRILWVVSRVGVMALLFLVSFAVDPQRRTRFQRWFLLEGDRMRIAGWMVALVFLSAFFLGAFGVVGIEDHGFVTSMFGAVISGLFSFVPIVVAVNQLTVSQLFGSPEQLRQEIQSVRSFRQGIERRLPQGAAAPTEPAGFLSDVLGLVMDRAYELRAVVGRGAGTGDRGQAVRSTVETYVETIEVQCEEIEEELDGTHQRLIEVLVPMMGDSYSRNVTDARRIAVEYDDVLSGRATELVEDLRELFVSMDVLRQYFKALYVQQELANLSRLIAYSGIASFLTSVFLILLFARGTPLGGAVLLEVVVSASLALAFSPFAILVSYMVRIATIVKRTTAPGAFTPRRETPEYREIDRTYD</sequence>
<dbReference type="Pfam" id="PF25927">
    <property type="entry name" value="DUF7972"/>
    <property type="match status" value="1"/>
</dbReference>
<evidence type="ECO:0008006" key="4">
    <source>
        <dbReference type="Google" id="ProtNLM"/>
    </source>
</evidence>
<dbReference type="Proteomes" id="UP001596099">
    <property type="component" value="Unassembled WGS sequence"/>
</dbReference>
<organism evidence="2 3">
    <name type="scientific">Halomarina salina</name>
    <dbReference type="NCBI Taxonomy" id="1872699"/>
    <lineage>
        <taxon>Archaea</taxon>
        <taxon>Methanobacteriati</taxon>
        <taxon>Methanobacteriota</taxon>
        <taxon>Stenosarchaea group</taxon>
        <taxon>Halobacteria</taxon>
        <taxon>Halobacteriales</taxon>
        <taxon>Natronomonadaceae</taxon>
        <taxon>Halomarina</taxon>
    </lineage>
</organism>
<evidence type="ECO:0000313" key="3">
    <source>
        <dbReference type="Proteomes" id="UP001596099"/>
    </source>
</evidence>
<accession>A0ABD5RKZ5</accession>
<proteinExistence type="predicted"/>
<dbReference type="RefSeq" id="WP_247413926.1">
    <property type="nucleotide sequence ID" value="NZ_JALLGW010000001.1"/>
</dbReference>
<dbReference type="AlphaFoldDB" id="A0ABD5RKZ5"/>
<dbReference type="InterPro" id="IPR058278">
    <property type="entry name" value="DUF7972"/>
</dbReference>
<feature type="transmembrane region" description="Helical" evidence="1">
    <location>
        <begin position="61"/>
        <end position="84"/>
    </location>
</feature>
<dbReference type="EMBL" id="JBHSQH010000001">
    <property type="protein sequence ID" value="MFC5971012.1"/>
    <property type="molecule type" value="Genomic_DNA"/>
</dbReference>
<evidence type="ECO:0000313" key="2">
    <source>
        <dbReference type="EMBL" id="MFC5971012.1"/>
    </source>
</evidence>
<name>A0ABD5RKZ5_9EURY</name>
<comment type="caution">
    <text evidence="2">The sequence shown here is derived from an EMBL/GenBank/DDBJ whole genome shotgun (WGS) entry which is preliminary data.</text>
</comment>